<feature type="transmembrane region" description="Helical" evidence="1">
    <location>
        <begin position="88"/>
        <end position="110"/>
    </location>
</feature>
<keyword evidence="2" id="KW-1185">Reference proteome</keyword>
<name>A0A915JYF9_ROMCU</name>
<dbReference type="Proteomes" id="UP000887565">
    <property type="component" value="Unplaced"/>
</dbReference>
<feature type="transmembrane region" description="Helical" evidence="1">
    <location>
        <begin position="50"/>
        <end position="68"/>
    </location>
</feature>
<keyword evidence="1" id="KW-1133">Transmembrane helix</keyword>
<accession>A0A915JYF9</accession>
<sequence length="120" mass="13731">MKEKRNKYKEKYEAQIAGGGVACSDEIWALRNGQLDKLLMNGLQCFTFSFLKRISILLCDFILLVLAVDWLKIQIRPLTYRSKDLKSAYTIVACLTILIAIFIIGCPVSFSNRSIFYKIV</sequence>
<reference evidence="3" key="1">
    <citation type="submission" date="2022-11" db="UniProtKB">
        <authorList>
            <consortium name="WormBaseParasite"/>
        </authorList>
    </citation>
    <scope>IDENTIFICATION</scope>
</reference>
<evidence type="ECO:0000256" key="1">
    <source>
        <dbReference type="SAM" id="Phobius"/>
    </source>
</evidence>
<evidence type="ECO:0000313" key="3">
    <source>
        <dbReference type="WBParaSite" id="nRc.2.0.1.t31387-RA"/>
    </source>
</evidence>
<keyword evidence="1" id="KW-0812">Transmembrane</keyword>
<organism evidence="2 3">
    <name type="scientific">Romanomermis culicivorax</name>
    <name type="common">Nematode worm</name>
    <dbReference type="NCBI Taxonomy" id="13658"/>
    <lineage>
        <taxon>Eukaryota</taxon>
        <taxon>Metazoa</taxon>
        <taxon>Ecdysozoa</taxon>
        <taxon>Nematoda</taxon>
        <taxon>Enoplea</taxon>
        <taxon>Dorylaimia</taxon>
        <taxon>Mermithida</taxon>
        <taxon>Mermithoidea</taxon>
        <taxon>Mermithidae</taxon>
        <taxon>Romanomermis</taxon>
    </lineage>
</organism>
<dbReference type="Pfam" id="PF10320">
    <property type="entry name" value="7TM_GPCR_Srsx"/>
    <property type="match status" value="1"/>
</dbReference>
<dbReference type="AlphaFoldDB" id="A0A915JYF9"/>
<evidence type="ECO:0000313" key="2">
    <source>
        <dbReference type="Proteomes" id="UP000887565"/>
    </source>
</evidence>
<keyword evidence="1" id="KW-0472">Membrane</keyword>
<dbReference type="WBParaSite" id="nRc.2.0.1.t31387-RA">
    <property type="protein sequence ID" value="nRc.2.0.1.t31387-RA"/>
    <property type="gene ID" value="nRc.2.0.1.g31387"/>
</dbReference>
<protein>
    <submittedName>
        <fullName evidence="3">Uncharacterized protein</fullName>
    </submittedName>
</protein>
<dbReference type="InterPro" id="IPR019424">
    <property type="entry name" value="7TM_GPCR_Srsx"/>
</dbReference>
<proteinExistence type="predicted"/>